<proteinExistence type="predicted"/>
<dbReference type="RefSeq" id="WP_116613358.1">
    <property type="nucleotide sequence ID" value="NZ_QEOB01000017.1"/>
</dbReference>
<dbReference type="InterPro" id="IPR029039">
    <property type="entry name" value="Flavoprotein-like_sf"/>
</dbReference>
<evidence type="ECO:0000313" key="1">
    <source>
        <dbReference type="EMBL" id="PVX75666.1"/>
    </source>
</evidence>
<evidence type="ECO:0008006" key="3">
    <source>
        <dbReference type="Google" id="ProtNLM"/>
    </source>
</evidence>
<evidence type="ECO:0000313" key="2">
    <source>
        <dbReference type="Proteomes" id="UP000245712"/>
    </source>
</evidence>
<organism evidence="1 2">
    <name type="scientific">Paraburkholderia unamae</name>
    <dbReference type="NCBI Taxonomy" id="219649"/>
    <lineage>
        <taxon>Bacteria</taxon>
        <taxon>Pseudomonadati</taxon>
        <taxon>Pseudomonadota</taxon>
        <taxon>Betaproteobacteria</taxon>
        <taxon>Burkholderiales</taxon>
        <taxon>Burkholderiaceae</taxon>
        <taxon>Paraburkholderia</taxon>
    </lineage>
</organism>
<dbReference type="SUPFAM" id="SSF52218">
    <property type="entry name" value="Flavoproteins"/>
    <property type="match status" value="1"/>
</dbReference>
<sequence length="211" mass="23430">MKKALLIYYTFTGEAQRVVELASGELALAGYEVATARVDFADSSLRLQRPLSPADVKRWTRAAAAGARLPVVVEPEQALGARYDLICLVSNTWQHHPCVPIWSLLARADMRATLQATAFAVYVVCRRSSKKNLALIREEAEQHGGRFVGGERFEHHGSNVGSLIRTITYLMSSGERIARFVGLRLPLPPYGLSEVARQRVARFTRLIVARV</sequence>
<keyword evidence="2" id="KW-1185">Reference proteome</keyword>
<name>A0ABX5KFZ4_9BURK</name>
<reference evidence="1 2" key="1">
    <citation type="submission" date="2018-05" db="EMBL/GenBank/DDBJ databases">
        <title>Genomic Encyclopedia of Type Strains, Phase IV (KMG-V): Genome sequencing to study the core and pangenomes of soil and plant-associated prokaryotes.</title>
        <authorList>
            <person name="Whitman W."/>
        </authorList>
    </citation>
    <scope>NUCLEOTIDE SEQUENCE [LARGE SCALE GENOMIC DNA]</scope>
    <source>
        <strain evidence="1 2">SCZa-39</strain>
    </source>
</reference>
<accession>A0ABX5KFZ4</accession>
<dbReference type="EMBL" id="QEOB01000017">
    <property type="protein sequence ID" value="PVX75666.1"/>
    <property type="molecule type" value="Genomic_DNA"/>
</dbReference>
<dbReference type="Gene3D" id="3.40.50.360">
    <property type="match status" value="1"/>
</dbReference>
<protein>
    <recommendedName>
        <fullName evidence="3">Flavodoxin-like protein</fullName>
    </recommendedName>
</protein>
<comment type="caution">
    <text evidence="1">The sequence shown here is derived from an EMBL/GenBank/DDBJ whole genome shotgun (WGS) entry which is preliminary data.</text>
</comment>
<gene>
    <name evidence="1" type="ORF">C7402_11778</name>
</gene>
<dbReference type="Proteomes" id="UP000245712">
    <property type="component" value="Unassembled WGS sequence"/>
</dbReference>